<dbReference type="Pfam" id="PF02661">
    <property type="entry name" value="Fic"/>
    <property type="match status" value="1"/>
</dbReference>
<dbReference type="InterPro" id="IPR036597">
    <property type="entry name" value="Fido-like_dom_sf"/>
</dbReference>
<dbReference type="InterPro" id="IPR006440">
    <property type="entry name" value="Doc"/>
</dbReference>
<accession>A0A165LF57</accession>
<dbReference type="STRING" id="1314783.A0A165LF57"/>
<dbReference type="PANTHER" id="PTHR39426">
    <property type="entry name" value="HOMOLOGY TO DEATH-ON-CURING PROTEIN OF PHAGE P1"/>
    <property type="match status" value="1"/>
</dbReference>
<reference evidence="2 3" key="1">
    <citation type="journal article" date="2016" name="Mol. Biol. Evol.">
        <title>Comparative Genomics of Early-Diverging Mushroom-Forming Fungi Provides Insights into the Origins of Lignocellulose Decay Capabilities.</title>
        <authorList>
            <person name="Nagy L.G."/>
            <person name="Riley R."/>
            <person name="Tritt A."/>
            <person name="Adam C."/>
            <person name="Daum C."/>
            <person name="Floudas D."/>
            <person name="Sun H."/>
            <person name="Yadav J.S."/>
            <person name="Pangilinan J."/>
            <person name="Larsson K.H."/>
            <person name="Matsuura K."/>
            <person name="Barry K."/>
            <person name="Labutti K."/>
            <person name="Kuo R."/>
            <person name="Ohm R.A."/>
            <person name="Bhattacharya S.S."/>
            <person name="Shirouzu T."/>
            <person name="Yoshinaga Y."/>
            <person name="Martin F.M."/>
            <person name="Grigoriev I.V."/>
            <person name="Hibbett D.S."/>
        </authorList>
    </citation>
    <scope>NUCLEOTIDE SEQUENCE [LARGE SCALE GENOMIC DNA]</scope>
    <source>
        <strain evidence="2 3">L-15889</strain>
    </source>
</reference>
<organism evidence="2 3">
    <name type="scientific">Daedalea quercina L-15889</name>
    <dbReference type="NCBI Taxonomy" id="1314783"/>
    <lineage>
        <taxon>Eukaryota</taxon>
        <taxon>Fungi</taxon>
        <taxon>Dikarya</taxon>
        <taxon>Basidiomycota</taxon>
        <taxon>Agaricomycotina</taxon>
        <taxon>Agaricomycetes</taxon>
        <taxon>Polyporales</taxon>
        <taxon>Fomitopsis</taxon>
    </lineage>
</organism>
<keyword evidence="3" id="KW-1185">Reference proteome</keyword>
<evidence type="ECO:0000313" key="2">
    <source>
        <dbReference type="EMBL" id="KZT64338.1"/>
    </source>
</evidence>
<proteinExistence type="predicted"/>
<dbReference type="PANTHER" id="PTHR39426:SF1">
    <property type="entry name" value="HOMOLOGY TO DEATH-ON-CURING PROTEIN OF PHAGE P1"/>
    <property type="match status" value="1"/>
</dbReference>
<dbReference type="InterPro" id="IPR003812">
    <property type="entry name" value="Fido"/>
</dbReference>
<feature type="domain" description="Fido" evidence="1">
    <location>
        <begin position="1"/>
        <end position="57"/>
    </location>
</feature>
<dbReference type="PROSITE" id="PS51459">
    <property type="entry name" value="FIDO"/>
    <property type="match status" value="1"/>
</dbReference>
<gene>
    <name evidence="2" type="ORF">DAEQUDRAFT_732793</name>
</gene>
<name>A0A165LF57_9APHY</name>
<dbReference type="Gene3D" id="1.20.120.1870">
    <property type="entry name" value="Fic/DOC protein, Fido domain"/>
    <property type="match status" value="1"/>
</dbReference>
<dbReference type="InterPro" id="IPR053737">
    <property type="entry name" value="Type_II_TA_Toxin"/>
</dbReference>
<dbReference type="Proteomes" id="UP000076727">
    <property type="component" value="Unassembled WGS sequence"/>
</dbReference>
<protein>
    <recommendedName>
        <fullName evidence="1">Fido domain-containing protein</fullName>
    </recommendedName>
</protein>
<evidence type="ECO:0000313" key="3">
    <source>
        <dbReference type="Proteomes" id="UP000076727"/>
    </source>
</evidence>
<dbReference type="AlphaFoldDB" id="A0A165LF57"/>
<dbReference type="GO" id="GO:0016301">
    <property type="term" value="F:kinase activity"/>
    <property type="evidence" value="ECO:0007669"/>
    <property type="project" value="InterPro"/>
</dbReference>
<dbReference type="EMBL" id="KV429132">
    <property type="protein sequence ID" value="KZT64338.1"/>
    <property type="molecule type" value="Genomic_DNA"/>
</dbReference>
<dbReference type="OrthoDB" id="3049701at2759"/>
<dbReference type="SUPFAM" id="SSF140931">
    <property type="entry name" value="Fic-like"/>
    <property type="match status" value="1"/>
</dbReference>
<evidence type="ECO:0000259" key="1">
    <source>
        <dbReference type="PROSITE" id="PS51459"/>
    </source>
</evidence>
<sequence length="57" mass="6388">MASVVVKPNELHSALSRPLNTAHYEPYRPVHYLAATLAWEIINGHPFMDGNKRTVSS</sequence>